<dbReference type="AlphaFoldDB" id="A0A1H8BM90"/>
<evidence type="ECO:0000256" key="1">
    <source>
        <dbReference type="SAM" id="Phobius"/>
    </source>
</evidence>
<accession>A0A1H8BM90</accession>
<dbReference type="Proteomes" id="UP000198984">
    <property type="component" value="Unassembled WGS sequence"/>
</dbReference>
<feature type="transmembrane region" description="Helical" evidence="1">
    <location>
        <begin position="43"/>
        <end position="62"/>
    </location>
</feature>
<evidence type="ECO:0000313" key="2">
    <source>
        <dbReference type="EMBL" id="SEM83619.1"/>
    </source>
</evidence>
<dbReference type="EMBL" id="FOBB01000006">
    <property type="protein sequence ID" value="SEM83619.1"/>
    <property type="molecule type" value="Genomic_DNA"/>
</dbReference>
<name>A0A1H8BM90_9BACT</name>
<protein>
    <submittedName>
        <fullName evidence="2">Uncharacterized protein</fullName>
    </submittedName>
</protein>
<organism evidence="2 3">
    <name type="scientific">Chitinophaga rupis</name>
    <dbReference type="NCBI Taxonomy" id="573321"/>
    <lineage>
        <taxon>Bacteria</taxon>
        <taxon>Pseudomonadati</taxon>
        <taxon>Bacteroidota</taxon>
        <taxon>Chitinophagia</taxon>
        <taxon>Chitinophagales</taxon>
        <taxon>Chitinophagaceae</taxon>
        <taxon>Chitinophaga</taxon>
    </lineage>
</organism>
<evidence type="ECO:0000313" key="3">
    <source>
        <dbReference type="Proteomes" id="UP000198984"/>
    </source>
</evidence>
<proteinExistence type="predicted"/>
<keyword evidence="1" id="KW-1133">Transmembrane helix</keyword>
<feature type="transmembrane region" description="Helical" evidence="1">
    <location>
        <begin position="12"/>
        <end position="31"/>
    </location>
</feature>
<keyword evidence="3" id="KW-1185">Reference proteome</keyword>
<keyword evidence="1" id="KW-0472">Membrane</keyword>
<dbReference type="RefSeq" id="WP_202909325.1">
    <property type="nucleotide sequence ID" value="NZ_FOBB01000006.1"/>
</dbReference>
<gene>
    <name evidence="2" type="ORF">SAMN04488505_106277</name>
</gene>
<sequence length="135" mass="15713">MRRKPGLGVLKFILLGALFMTVIGFVTMSLWNCLIPDLFHGPVITFWQSLGLLLLGKLLFGWHGHGGPAPWKGRWREKMRQRMESMTPEERERLRARCGRFSGGGRFWDERRDFWDERRDRPETTPPPPPPPSAE</sequence>
<keyword evidence="1" id="KW-0812">Transmembrane</keyword>
<reference evidence="2 3" key="1">
    <citation type="submission" date="2016-10" db="EMBL/GenBank/DDBJ databases">
        <authorList>
            <person name="de Groot N.N."/>
        </authorList>
    </citation>
    <scope>NUCLEOTIDE SEQUENCE [LARGE SCALE GENOMIC DNA]</scope>
    <source>
        <strain evidence="2 3">DSM 21039</strain>
    </source>
</reference>
<dbReference type="STRING" id="573321.SAMN04488505_106277"/>